<dbReference type="Gene3D" id="3.30.1540.10">
    <property type="entry name" value="formyl-coa transferase, domain 3"/>
    <property type="match status" value="1"/>
</dbReference>
<reference evidence="3" key="1">
    <citation type="journal article" date="2020" name="mSystems">
        <title>Genome- and Community-Level Interaction Insights into Carbon Utilization and Element Cycling Functions of Hydrothermarchaeota in Hydrothermal Sediment.</title>
        <authorList>
            <person name="Zhou Z."/>
            <person name="Liu Y."/>
            <person name="Xu W."/>
            <person name="Pan J."/>
            <person name="Luo Z.H."/>
            <person name="Li M."/>
        </authorList>
    </citation>
    <scope>NUCLEOTIDE SEQUENCE [LARGE SCALE GENOMIC DNA]</scope>
    <source>
        <strain evidence="3">SpSt-26</strain>
    </source>
</reference>
<dbReference type="InterPro" id="IPR023606">
    <property type="entry name" value="CoA-Trfase_III_dom_1_sf"/>
</dbReference>
<dbReference type="InterPro" id="IPR050483">
    <property type="entry name" value="CoA-transferase_III_domain"/>
</dbReference>
<keyword evidence="1 3" id="KW-0808">Transferase</keyword>
<name>A0A7J2TIS7_ARCFL</name>
<dbReference type="PANTHER" id="PTHR48207">
    <property type="entry name" value="SUCCINATE--HYDROXYMETHYLGLUTARATE COA-TRANSFERASE"/>
    <property type="match status" value="1"/>
</dbReference>
<dbReference type="InterPro" id="IPR003673">
    <property type="entry name" value="CoA-Trfase_fam_III"/>
</dbReference>
<keyword evidence="2" id="KW-0472">Membrane</keyword>
<protein>
    <submittedName>
        <fullName evidence="3">CoA transferase</fullName>
    </submittedName>
</protein>
<comment type="caution">
    <text evidence="3">The sequence shown here is derived from an EMBL/GenBank/DDBJ whole genome shotgun (WGS) entry which is preliminary data.</text>
</comment>
<accession>A0A7J2TIS7</accession>
<dbReference type="SUPFAM" id="SSF89796">
    <property type="entry name" value="CoA-transferase family III (CaiB/BaiF)"/>
    <property type="match status" value="1"/>
</dbReference>
<sequence length="454" mass="51751">MDEKIVGLAIEPEYAKFVYSITNPADISGKPEALDDLVVLDLSYGNFAGLVASSFLAELGAEVIRIEPPAGDIARKMTPEGIMIKDAGLAYIVEARNKYHITLNIEKEEGREILKKLVKKADILIETFKPGYMESLGIGYRQLKEINPSLIYCAITSFGQFGKDAEKFGKMTSYDLIDQARGVVMSVTGEPELDPDVPKELKKPVKAGNWMGWYVGGMWAAFGILIAAFYRKRTGKGQFIDVSPCEGLMAIANYLMQYYHMTKMEGQPKKMVRAGNFDYAVFPYTYVRSKDGYVFLSGFTDPNWAALCEIMNRPDLQRQYPTIKERLNPYNQPTIQKEIEKFTTQYTSEELLKIVLDYSRRPDRKGTVVPGRLNSPKEVMEVEHFKFKEMFVERKDPNYGKVLVQNSLFRFMSRTPGRIKWICRPIGADNEFIYQKYLGFGREKLEKLKNEGVI</sequence>
<evidence type="ECO:0000256" key="1">
    <source>
        <dbReference type="ARBA" id="ARBA00022679"/>
    </source>
</evidence>
<dbReference type="PANTHER" id="PTHR48207:SF3">
    <property type="entry name" value="SUCCINATE--HYDROXYMETHYLGLUTARATE COA-TRANSFERASE"/>
    <property type="match status" value="1"/>
</dbReference>
<dbReference type="Gene3D" id="3.40.50.10540">
    <property type="entry name" value="Crotonobetainyl-coa:carnitine coa-transferase, domain 1"/>
    <property type="match status" value="1"/>
</dbReference>
<dbReference type="AlphaFoldDB" id="A0A7J2TIS7"/>
<organism evidence="3">
    <name type="scientific">Archaeoglobus fulgidus</name>
    <dbReference type="NCBI Taxonomy" id="2234"/>
    <lineage>
        <taxon>Archaea</taxon>
        <taxon>Methanobacteriati</taxon>
        <taxon>Methanobacteriota</taxon>
        <taxon>Archaeoglobi</taxon>
        <taxon>Archaeoglobales</taxon>
        <taxon>Archaeoglobaceae</taxon>
        <taxon>Archaeoglobus</taxon>
    </lineage>
</organism>
<proteinExistence type="predicted"/>
<gene>
    <name evidence="3" type="ORF">ENP88_01950</name>
</gene>
<dbReference type="GO" id="GO:0008410">
    <property type="term" value="F:CoA-transferase activity"/>
    <property type="evidence" value="ECO:0007669"/>
    <property type="project" value="TreeGrafter"/>
</dbReference>
<dbReference type="Pfam" id="PF02515">
    <property type="entry name" value="CoA_transf_3"/>
    <property type="match status" value="1"/>
</dbReference>
<evidence type="ECO:0000256" key="2">
    <source>
        <dbReference type="SAM" id="Phobius"/>
    </source>
</evidence>
<feature type="transmembrane region" description="Helical" evidence="2">
    <location>
        <begin position="210"/>
        <end position="230"/>
    </location>
</feature>
<evidence type="ECO:0000313" key="3">
    <source>
        <dbReference type="EMBL" id="HEH34922.1"/>
    </source>
</evidence>
<keyword evidence="2" id="KW-0812">Transmembrane</keyword>
<keyword evidence="2" id="KW-1133">Transmembrane helix</keyword>
<dbReference type="InterPro" id="IPR044855">
    <property type="entry name" value="CoA-Trfase_III_dom3_sf"/>
</dbReference>
<dbReference type="EMBL" id="DSLA01000034">
    <property type="protein sequence ID" value="HEH34922.1"/>
    <property type="molecule type" value="Genomic_DNA"/>
</dbReference>